<name>A0A7S2MRN3_9STRA</name>
<dbReference type="PANTHER" id="PTHR12555">
    <property type="entry name" value="UBIQUITIN FUSION DEGRADATON PROTEIN 1"/>
    <property type="match status" value="1"/>
</dbReference>
<dbReference type="InterPro" id="IPR055418">
    <property type="entry name" value="UFD1_N2"/>
</dbReference>
<dbReference type="GO" id="GO:0006511">
    <property type="term" value="P:ubiquitin-dependent protein catabolic process"/>
    <property type="evidence" value="ECO:0007669"/>
    <property type="project" value="InterPro"/>
</dbReference>
<gene>
    <name evidence="3" type="ORF">HTAM1171_LOCUS7167</name>
</gene>
<feature type="compositionally biased region" description="Low complexity" evidence="1">
    <location>
        <begin position="146"/>
        <end position="159"/>
    </location>
</feature>
<dbReference type="Pfam" id="PF24842">
    <property type="entry name" value="UFD1_N2"/>
    <property type="match status" value="1"/>
</dbReference>
<dbReference type="SUPFAM" id="SSF54236">
    <property type="entry name" value="Ubiquitin-like"/>
    <property type="match status" value="1"/>
</dbReference>
<dbReference type="InterPro" id="IPR029071">
    <property type="entry name" value="Ubiquitin-like_domsf"/>
</dbReference>
<dbReference type="GO" id="GO:0036503">
    <property type="term" value="P:ERAD pathway"/>
    <property type="evidence" value="ECO:0007669"/>
    <property type="project" value="TreeGrafter"/>
</dbReference>
<feature type="domain" description="UBX" evidence="2">
    <location>
        <begin position="176"/>
        <end position="259"/>
    </location>
</feature>
<dbReference type="EMBL" id="HBGV01011673">
    <property type="protein sequence ID" value="CAD9498365.1"/>
    <property type="molecule type" value="Transcribed_RNA"/>
</dbReference>
<organism evidence="3">
    <name type="scientific">Helicotheca tamesis</name>
    <dbReference type="NCBI Taxonomy" id="374047"/>
    <lineage>
        <taxon>Eukaryota</taxon>
        <taxon>Sar</taxon>
        <taxon>Stramenopiles</taxon>
        <taxon>Ochrophyta</taxon>
        <taxon>Bacillariophyta</taxon>
        <taxon>Mediophyceae</taxon>
        <taxon>Lithodesmiophycidae</taxon>
        <taxon>Lithodesmiales</taxon>
        <taxon>Lithodesmiaceae</taxon>
        <taxon>Helicotheca</taxon>
    </lineage>
</organism>
<evidence type="ECO:0000259" key="2">
    <source>
        <dbReference type="PROSITE" id="PS50033"/>
    </source>
</evidence>
<feature type="region of interest" description="Disordered" evidence="1">
    <location>
        <begin position="108"/>
        <end position="159"/>
    </location>
</feature>
<sequence length="263" mass="29230">MAYGAFDIPNMDIEIVMVKLPKGKKCTLVPTKEAVKNGFYGLKDVKLVLEQSLIRTRATLSLNDIVHTWHRGVKFDLMVSSVEPSEFSAVSCINTDIEVDIGVPEDMQNEKTKDDMMADGTAAEGKKEENKNGFAAAGAGRSLMDPSPSQPQQTTSSSAATPLEYQQLPPEPPTTQTSHVCTIQIRNERGQNIGRRRFDTSQSTLSHLFTFAASALEEDVSSFHLATRFPRSVFSLDDDEKKNKMLEECGINEGQMMFFVERR</sequence>
<dbReference type="GO" id="GO:0031593">
    <property type="term" value="F:polyubiquitin modification-dependent protein binding"/>
    <property type="evidence" value="ECO:0007669"/>
    <property type="project" value="TreeGrafter"/>
</dbReference>
<protein>
    <recommendedName>
        <fullName evidence="2">UBX domain-containing protein</fullName>
    </recommendedName>
</protein>
<dbReference type="Gene3D" id="3.10.330.10">
    <property type="match status" value="1"/>
</dbReference>
<accession>A0A7S2MRN3</accession>
<evidence type="ECO:0000256" key="1">
    <source>
        <dbReference type="SAM" id="MobiDB-lite"/>
    </source>
</evidence>
<evidence type="ECO:0000313" key="3">
    <source>
        <dbReference type="EMBL" id="CAD9498365.1"/>
    </source>
</evidence>
<dbReference type="InterPro" id="IPR004854">
    <property type="entry name" value="Ufd1-like"/>
</dbReference>
<dbReference type="CDD" id="cd01767">
    <property type="entry name" value="UBX"/>
    <property type="match status" value="1"/>
</dbReference>
<reference evidence="3" key="1">
    <citation type="submission" date="2021-01" db="EMBL/GenBank/DDBJ databases">
        <authorList>
            <person name="Corre E."/>
            <person name="Pelletier E."/>
            <person name="Niang G."/>
            <person name="Scheremetjew M."/>
            <person name="Finn R."/>
            <person name="Kale V."/>
            <person name="Holt S."/>
            <person name="Cochrane G."/>
            <person name="Meng A."/>
            <person name="Brown T."/>
            <person name="Cohen L."/>
        </authorList>
    </citation>
    <scope>NUCLEOTIDE SEQUENCE</scope>
    <source>
        <strain evidence="3">CCMP826</strain>
    </source>
</reference>
<dbReference type="PROSITE" id="PS50033">
    <property type="entry name" value="UBX"/>
    <property type="match status" value="1"/>
</dbReference>
<dbReference type="InterPro" id="IPR001012">
    <property type="entry name" value="UBX_dom"/>
</dbReference>
<dbReference type="AlphaFoldDB" id="A0A7S2MRN3"/>
<dbReference type="GO" id="GO:0034098">
    <property type="term" value="C:VCP-NPL4-UFD1 AAA ATPase complex"/>
    <property type="evidence" value="ECO:0007669"/>
    <property type="project" value="TreeGrafter"/>
</dbReference>
<dbReference type="Pfam" id="PF00789">
    <property type="entry name" value="UBX"/>
    <property type="match status" value="1"/>
</dbReference>
<dbReference type="Gene3D" id="3.10.20.90">
    <property type="entry name" value="Phosphatidylinositol 3-kinase Catalytic Subunit, Chain A, domain 1"/>
    <property type="match status" value="1"/>
</dbReference>
<dbReference type="PANTHER" id="PTHR12555:SF13">
    <property type="entry name" value="UBIQUITIN RECOGNITION FACTOR IN ER-ASSOCIATED DEGRADATION PROTEIN 1"/>
    <property type="match status" value="1"/>
</dbReference>
<proteinExistence type="predicted"/>